<dbReference type="PANTHER" id="PTHR12040">
    <property type="entry name" value="ANTI-SILENCING PROTEIN 1"/>
    <property type="match status" value="1"/>
</dbReference>
<name>A0AAD5LR62_PYTIN</name>
<keyword evidence="4" id="KW-0804">Transcription</keyword>
<feature type="compositionally biased region" description="Basic and acidic residues" evidence="7">
    <location>
        <begin position="341"/>
        <end position="351"/>
    </location>
</feature>
<comment type="caution">
    <text evidence="8">The sequence shown here is derived from an EMBL/GenBank/DDBJ whole genome shotgun (WGS) entry which is preliminary data.</text>
</comment>
<dbReference type="Gene3D" id="1.10.20.10">
    <property type="entry name" value="Histone, subunit A"/>
    <property type="match status" value="1"/>
</dbReference>
<dbReference type="PANTHER" id="PTHR12040:SF0">
    <property type="entry name" value="HISTONE CHAPERONE ASF1"/>
    <property type="match status" value="1"/>
</dbReference>
<feature type="region of interest" description="Disordered" evidence="7">
    <location>
        <begin position="391"/>
        <end position="421"/>
    </location>
</feature>
<feature type="region of interest" description="Disordered" evidence="7">
    <location>
        <begin position="313"/>
        <end position="357"/>
    </location>
</feature>
<comment type="similarity">
    <text evidence="2">Belongs to the ASF1 family.</text>
</comment>
<feature type="compositionally biased region" description="Basic residues" evidence="7">
    <location>
        <begin position="39"/>
        <end position="51"/>
    </location>
</feature>
<evidence type="ECO:0000313" key="8">
    <source>
        <dbReference type="EMBL" id="KAJ0410311.1"/>
    </source>
</evidence>
<dbReference type="InterPro" id="IPR036747">
    <property type="entry name" value="ASF1-like_sf"/>
</dbReference>
<dbReference type="GO" id="GO:0000785">
    <property type="term" value="C:chromatin"/>
    <property type="evidence" value="ECO:0007669"/>
    <property type="project" value="TreeGrafter"/>
</dbReference>
<dbReference type="EMBL" id="JAKCXM010000001">
    <property type="protein sequence ID" value="KAJ0410311.1"/>
    <property type="molecule type" value="Genomic_DNA"/>
</dbReference>
<dbReference type="GO" id="GO:0006335">
    <property type="term" value="P:DNA replication-dependent chromatin assembly"/>
    <property type="evidence" value="ECO:0007669"/>
    <property type="project" value="TreeGrafter"/>
</dbReference>
<dbReference type="AlphaFoldDB" id="A0AAD5LR62"/>
<dbReference type="GO" id="GO:0005634">
    <property type="term" value="C:nucleus"/>
    <property type="evidence" value="ECO:0007669"/>
    <property type="project" value="UniProtKB-SubCell"/>
</dbReference>
<dbReference type="InterPro" id="IPR009072">
    <property type="entry name" value="Histone-fold"/>
</dbReference>
<dbReference type="InterPro" id="IPR006818">
    <property type="entry name" value="ASF1-like"/>
</dbReference>
<dbReference type="CDD" id="cd07978">
    <property type="entry name" value="HFD_TAF13"/>
    <property type="match status" value="1"/>
</dbReference>
<reference evidence="8" key="1">
    <citation type="submission" date="2021-12" db="EMBL/GenBank/DDBJ databases">
        <title>Prjna785345.</title>
        <authorList>
            <person name="Rujirawat T."/>
            <person name="Krajaejun T."/>
        </authorList>
    </citation>
    <scope>NUCLEOTIDE SEQUENCE</scope>
    <source>
        <strain evidence="8">Pi057C3</strain>
    </source>
</reference>
<dbReference type="SUPFAM" id="SSF47113">
    <property type="entry name" value="Histone-fold"/>
    <property type="match status" value="1"/>
</dbReference>
<feature type="compositionally biased region" description="Low complexity" evidence="7">
    <location>
        <begin position="318"/>
        <end position="335"/>
    </location>
</feature>
<feature type="compositionally biased region" description="Basic and acidic residues" evidence="7">
    <location>
        <begin position="1"/>
        <end position="13"/>
    </location>
</feature>
<comment type="subcellular location">
    <subcellularLocation>
        <location evidence="1">Nucleus</location>
    </subcellularLocation>
</comment>
<evidence type="ECO:0000256" key="7">
    <source>
        <dbReference type="SAM" id="MobiDB-lite"/>
    </source>
</evidence>
<evidence type="ECO:0000256" key="2">
    <source>
        <dbReference type="ARBA" id="ARBA00006051"/>
    </source>
</evidence>
<evidence type="ECO:0000256" key="1">
    <source>
        <dbReference type="ARBA" id="ARBA00004123"/>
    </source>
</evidence>
<evidence type="ECO:0000256" key="3">
    <source>
        <dbReference type="ARBA" id="ARBA00023015"/>
    </source>
</evidence>
<evidence type="ECO:0000256" key="4">
    <source>
        <dbReference type="ARBA" id="ARBA00023163"/>
    </source>
</evidence>
<sequence length="691" mass="75624">MTKEHKGDSHGAEGDGVTGAAGSVAGAKSQSTGGDGGAAKKKSASKNRKRKTSDAGVATAKGSASAAKKIATDEAKNDKSAGEKGGAGASGAATDGAAAAVANIKPFVQGELLESIKQMMFGFGDDAEPLDETAQLMEELVVEYVENMTKKAMEVSILKGKIDPECFIFLIRKDPERYERINKLLHANDEFRAVLNSGFDPSDDKIETPAAFTIEVGNENAPPPTQFGLAQEVTAFDEYRDGDIDDMDILPSQDFDNDIVTTPARASAPRNVTSGWVDFRDGTQFHEELSEVFDNGFDVAPKESGLIASNVEPRLEAAPRSTAPPSSAPSVATTRMTSPEWVERRSVKRDSTFVASPPRRRRVHIEELPPDLGESSEEFEEKLKLDDVIASSPGEPALRSPRDPGLTSPSGSSPFLARRSRKRRKVRQLALDGFLQPQPPPPFFIMAYVTLTNITVLDNPTAFTNPFQFEVTFECAHALEDDLEWKITYVGSAEDESRDQILEEVLVGPVPVGTNKFVFQSDAPNPDLIPEEDKIGVTVVLVTCSYRGREFVRVGYYVNNDYADPFLLENPPARVDVARLQRNILADKPRVTRFPIDWASSAVQDIGNENGADEDELVKAAAQLDHQYTDIVIDNNEPQDEVMEDDDLEQTGEEYYDDEEDENSVEEGDEVDLEGDQDMEDDEEIDLDDEL</sequence>
<feature type="region of interest" description="Disordered" evidence="7">
    <location>
        <begin position="1"/>
        <end position="92"/>
    </location>
</feature>
<dbReference type="FunFam" id="2.60.40.1490:FF:000001">
    <property type="entry name" value="Histone chaperone ASF1"/>
    <property type="match status" value="1"/>
</dbReference>
<dbReference type="Pfam" id="PF04729">
    <property type="entry name" value="ASF1_hist_chap"/>
    <property type="match status" value="1"/>
</dbReference>
<organism evidence="8 9">
    <name type="scientific">Pythium insidiosum</name>
    <name type="common">Pythiosis disease agent</name>
    <dbReference type="NCBI Taxonomy" id="114742"/>
    <lineage>
        <taxon>Eukaryota</taxon>
        <taxon>Sar</taxon>
        <taxon>Stramenopiles</taxon>
        <taxon>Oomycota</taxon>
        <taxon>Peronosporomycetes</taxon>
        <taxon>Pythiales</taxon>
        <taxon>Pythiaceae</taxon>
        <taxon>Pythium</taxon>
    </lineage>
</organism>
<evidence type="ECO:0000256" key="6">
    <source>
        <dbReference type="ARBA" id="ARBA00023242"/>
    </source>
</evidence>
<dbReference type="InterPro" id="IPR003195">
    <property type="entry name" value="TFIID_TAF13"/>
</dbReference>
<feature type="compositionally biased region" description="Low complexity" evidence="7">
    <location>
        <begin position="55"/>
        <end position="69"/>
    </location>
</feature>
<keyword evidence="6" id="KW-0539">Nucleus</keyword>
<keyword evidence="9" id="KW-1185">Reference proteome</keyword>
<dbReference type="GO" id="GO:0046982">
    <property type="term" value="F:protein heterodimerization activity"/>
    <property type="evidence" value="ECO:0007669"/>
    <property type="project" value="InterPro"/>
</dbReference>
<dbReference type="GO" id="GO:0006366">
    <property type="term" value="P:transcription by RNA polymerase II"/>
    <property type="evidence" value="ECO:0007669"/>
    <property type="project" value="InterPro"/>
</dbReference>
<dbReference type="Pfam" id="PF02269">
    <property type="entry name" value="TFIID-18kDa"/>
    <property type="match status" value="1"/>
</dbReference>
<gene>
    <name evidence="8" type="ORF">P43SY_002643</name>
</gene>
<protein>
    <recommendedName>
        <fullName evidence="10">Histone chaperone</fullName>
    </recommendedName>
</protein>
<feature type="compositionally biased region" description="Basic and acidic residues" evidence="7">
    <location>
        <begin position="70"/>
        <end position="82"/>
    </location>
</feature>
<dbReference type="SUPFAM" id="SSF101546">
    <property type="entry name" value="ASF1-like"/>
    <property type="match status" value="1"/>
</dbReference>
<evidence type="ECO:0000256" key="5">
    <source>
        <dbReference type="ARBA" id="ARBA00023186"/>
    </source>
</evidence>
<proteinExistence type="inferred from homology"/>
<accession>A0AAD5LR62</accession>
<evidence type="ECO:0008006" key="10">
    <source>
        <dbReference type="Google" id="ProtNLM"/>
    </source>
</evidence>
<dbReference type="GO" id="GO:0042393">
    <property type="term" value="F:histone binding"/>
    <property type="evidence" value="ECO:0007669"/>
    <property type="project" value="TreeGrafter"/>
</dbReference>
<keyword evidence="3" id="KW-0805">Transcription regulation</keyword>
<dbReference type="Proteomes" id="UP001209570">
    <property type="component" value="Unassembled WGS sequence"/>
</dbReference>
<dbReference type="Gene3D" id="2.60.40.1490">
    <property type="entry name" value="Histone chaperone ASF1-like"/>
    <property type="match status" value="1"/>
</dbReference>
<keyword evidence="5" id="KW-0143">Chaperone</keyword>
<feature type="region of interest" description="Disordered" evidence="7">
    <location>
        <begin position="637"/>
        <end position="691"/>
    </location>
</feature>
<evidence type="ECO:0000313" key="9">
    <source>
        <dbReference type="Proteomes" id="UP001209570"/>
    </source>
</evidence>